<dbReference type="SUPFAM" id="SSF53335">
    <property type="entry name" value="S-adenosyl-L-methionine-dependent methyltransferases"/>
    <property type="match status" value="1"/>
</dbReference>
<dbReference type="InterPro" id="IPR029063">
    <property type="entry name" value="SAM-dependent_MTases_sf"/>
</dbReference>
<evidence type="ECO:0000256" key="2">
    <source>
        <dbReference type="ARBA" id="ARBA00022679"/>
    </source>
</evidence>
<keyword evidence="2" id="KW-0808">Transferase</keyword>
<dbReference type="AlphaFoldDB" id="A0A9D2I5R7"/>
<reference evidence="4" key="1">
    <citation type="journal article" date="2021" name="PeerJ">
        <title>Extensive microbial diversity within the chicken gut microbiome revealed by metagenomics and culture.</title>
        <authorList>
            <person name="Gilroy R."/>
            <person name="Ravi A."/>
            <person name="Getino M."/>
            <person name="Pursley I."/>
            <person name="Horton D.L."/>
            <person name="Alikhan N.F."/>
            <person name="Baker D."/>
            <person name="Gharbi K."/>
            <person name="Hall N."/>
            <person name="Watson M."/>
            <person name="Adriaenssens E.M."/>
            <person name="Foster-Nyarko E."/>
            <person name="Jarju S."/>
            <person name="Secka A."/>
            <person name="Antonio M."/>
            <person name="Oren A."/>
            <person name="Chaudhuri R.R."/>
            <person name="La Ragione R."/>
            <person name="Hildebrand F."/>
            <person name="Pallen M.J."/>
        </authorList>
    </citation>
    <scope>NUCLEOTIDE SEQUENCE</scope>
    <source>
        <strain evidence="4">CHK179-7159</strain>
    </source>
</reference>
<protein>
    <submittedName>
        <fullName evidence="4">Methyltransferase domain-containing protein</fullName>
    </submittedName>
</protein>
<dbReference type="GO" id="GO:0032259">
    <property type="term" value="P:methylation"/>
    <property type="evidence" value="ECO:0007669"/>
    <property type="project" value="UniProtKB-KW"/>
</dbReference>
<sequence length="254" mass="29279">MNIQWDAEKYTSDFSFVHKYGNSVTELIEAPEGSRVLDLGCGNGVLTGALKDQGFQVIGLDDSKDLLSVAEKYFPDLEFIHADATDFSLREQVDVVFSNVVFHWIDREKQPDMLRCVYKALKENGEFVFEFGGQGNNRLIHEALAKAFAEQGYSYQVPFYFPSIGEYASLLEQADFEVRYAVLFDRMTELMGEDGMKDWIRMFISTPFYAVPETQREAIRNRAVELLKKDLYRDGKWYADYVRLRMRAIKGDGK</sequence>
<evidence type="ECO:0000313" key="5">
    <source>
        <dbReference type="Proteomes" id="UP000886858"/>
    </source>
</evidence>
<feature type="domain" description="Methyltransferase" evidence="3">
    <location>
        <begin position="36"/>
        <end position="125"/>
    </location>
</feature>
<keyword evidence="1 4" id="KW-0489">Methyltransferase</keyword>
<evidence type="ECO:0000256" key="1">
    <source>
        <dbReference type="ARBA" id="ARBA00022603"/>
    </source>
</evidence>
<dbReference type="Gene3D" id="3.40.50.150">
    <property type="entry name" value="Vaccinia Virus protein VP39"/>
    <property type="match status" value="1"/>
</dbReference>
<dbReference type="PANTHER" id="PTHR43861:SF1">
    <property type="entry name" value="TRANS-ACONITATE 2-METHYLTRANSFERASE"/>
    <property type="match status" value="1"/>
</dbReference>
<dbReference type="Proteomes" id="UP000886858">
    <property type="component" value="Unassembled WGS sequence"/>
</dbReference>
<dbReference type="Pfam" id="PF13649">
    <property type="entry name" value="Methyltransf_25"/>
    <property type="match status" value="1"/>
</dbReference>
<proteinExistence type="predicted"/>
<dbReference type="GO" id="GO:0008168">
    <property type="term" value="F:methyltransferase activity"/>
    <property type="evidence" value="ECO:0007669"/>
    <property type="project" value="UniProtKB-KW"/>
</dbReference>
<evidence type="ECO:0000259" key="3">
    <source>
        <dbReference type="Pfam" id="PF13649"/>
    </source>
</evidence>
<dbReference type="CDD" id="cd02440">
    <property type="entry name" value="AdoMet_MTases"/>
    <property type="match status" value="1"/>
</dbReference>
<evidence type="ECO:0000313" key="4">
    <source>
        <dbReference type="EMBL" id="HJA93816.1"/>
    </source>
</evidence>
<organism evidence="4 5">
    <name type="scientific">Candidatus Eisenbergiella merdipullorum</name>
    <dbReference type="NCBI Taxonomy" id="2838553"/>
    <lineage>
        <taxon>Bacteria</taxon>
        <taxon>Bacillati</taxon>
        <taxon>Bacillota</taxon>
        <taxon>Clostridia</taxon>
        <taxon>Lachnospirales</taxon>
        <taxon>Lachnospiraceae</taxon>
        <taxon>Eisenbergiella</taxon>
    </lineage>
</organism>
<gene>
    <name evidence="4" type="ORF">H9717_12005</name>
</gene>
<dbReference type="PANTHER" id="PTHR43861">
    <property type="entry name" value="TRANS-ACONITATE 2-METHYLTRANSFERASE-RELATED"/>
    <property type="match status" value="1"/>
</dbReference>
<comment type="caution">
    <text evidence="4">The sequence shown here is derived from an EMBL/GenBank/DDBJ whole genome shotgun (WGS) entry which is preliminary data.</text>
</comment>
<reference evidence="4" key="2">
    <citation type="submission" date="2021-04" db="EMBL/GenBank/DDBJ databases">
        <authorList>
            <person name="Gilroy R."/>
        </authorList>
    </citation>
    <scope>NUCLEOTIDE SEQUENCE</scope>
    <source>
        <strain evidence="4">CHK179-7159</strain>
    </source>
</reference>
<accession>A0A9D2I5R7</accession>
<name>A0A9D2I5R7_9FIRM</name>
<dbReference type="EMBL" id="DWYY01000129">
    <property type="protein sequence ID" value="HJA93816.1"/>
    <property type="molecule type" value="Genomic_DNA"/>
</dbReference>
<dbReference type="InterPro" id="IPR041698">
    <property type="entry name" value="Methyltransf_25"/>
</dbReference>